<keyword evidence="2" id="KW-0812">Transmembrane</keyword>
<accession>A0A4Y3RJV3</accession>
<feature type="compositionally biased region" description="Low complexity" evidence="1">
    <location>
        <begin position="25"/>
        <end position="34"/>
    </location>
</feature>
<feature type="region of interest" description="Disordered" evidence="1">
    <location>
        <begin position="1"/>
        <end position="69"/>
    </location>
</feature>
<sequence length="192" mass="19684">MRRMDITKTDEKTVETAPEPKTEGSSEVEAATEATVERDAQAEPAEPADDASDDDSLDDDELAAETSTGVGAGGAAVVSAALGAVALTGTWTGKVVSERETLMGQISSQSAPPAQQISEIYGDAWHSTALVNGVFALLALVTAVLVLVLARPDRPVWVRAVALGGAVLGGLGLLLSVGTYFDLFLSLPTTGS</sequence>
<feature type="compositionally biased region" description="Basic and acidic residues" evidence="1">
    <location>
        <begin position="1"/>
        <end position="24"/>
    </location>
</feature>
<keyword evidence="4" id="KW-1185">Reference proteome</keyword>
<reference evidence="3 4" key="1">
    <citation type="submission" date="2019-06" db="EMBL/GenBank/DDBJ databases">
        <title>Whole genome shotgun sequence of Streptomyces gardneri NBRC 12865.</title>
        <authorList>
            <person name="Hosoyama A."/>
            <person name="Uohara A."/>
            <person name="Ohji S."/>
            <person name="Ichikawa N."/>
        </authorList>
    </citation>
    <scope>NUCLEOTIDE SEQUENCE [LARGE SCALE GENOMIC DNA]</scope>
    <source>
        <strain evidence="3 4">NBRC 12865</strain>
    </source>
</reference>
<evidence type="ECO:0000313" key="4">
    <source>
        <dbReference type="Proteomes" id="UP000315226"/>
    </source>
</evidence>
<organism evidence="3 4">
    <name type="scientific">Streptomyces gardneri</name>
    <dbReference type="NCBI Taxonomy" id="66892"/>
    <lineage>
        <taxon>Bacteria</taxon>
        <taxon>Bacillati</taxon>
        <taxon>Actinomycetota</taxon>
        <taxon>Actinomycetes</taxon>
        <taxon>Kitasatosporales</taxon>
        <taxon>Streptomycetaceae</taxon>
        <taxon>Streptomyces</taxon>
    </lineage>
</organism>
<evidence type="ECO:0000256" key="1">
    <source>
        <dbReference type="SAM" id="MobiDB-lite"/>
    </source>
</evidence>
<keyword evidence="2" id="KW-1133">Transmembrane helix</keyword>
<proteinExistence type="predicted"/>
<evidence type="ECO:0000256" key="2">
    <source>
        <dbReference type="SAM" id="Phobius"/>
    </source>
</evidence>
<feature type="transmembrane region" description="Helical" evidence="2">
    <location>
        <begin position="129"/>
        <end position="150"/>
    </location>
</feature>
<evidence type="ECO:0000313" key="3">
    <source>
        <dbReference type="EMBL" id="GEB56967.1"/>
    </source>
</evidence>
<feature type="transmembrane region" description="Helical" evidence="2">
    <location>
        <begin position="156"/>
        <end position="177"/>
    </location>
</feature>
<dbReference type="EMBL" id="BJMN01000014">
    <property type="protein sequence ID" value="GEB56967.1"/>
    <property type="molecule type" value="Genomic_DNA"/>
</dbReference>
<gene>
    <name evidence="3" type="ORF">SGA01_25720</name>
</gene>
<dbReference type="AlphaFoldDB" id="A0A4Y3RJV3"/>
<protein>
    <submittedName>
        <fullName evidence="3">Uncharacterized protein</fullName>
    </submittedName>
</protein>
<name>A0A4Y3RJV3_9ACTN</name>
<comment type="caution">
    <text evidence="3">The sequence shown here is derived from an EMBL/GenBank/DDBJ whole genome shotgun (WGS) entry which is preliminary data.</text>
</comment>
<keyword evidence="2" id="KW-0472">Membrane</keyword>
<dbReference type="Proteomes" id="UP000315226">
    <property type="component" value="Unassembled WGS sequence"/>
</dbReference>
<feature type="compositionally biased region" description="Acidic residues" evidence="1">
    <location>
        <begin position="46"/>
        <end position="63"/>
    </location>
</feature>